<evidence type="ECO:0000256" key="2">
    <source>
        <dbReference type="ARBA" id="ARBA00022679"/>
    </source>
</evidence>
<evidence type="ECO:0000256" key="5">
    <source>
        <dbReference type="ARBA" id="ARBA00022840"/>
    </source>
</evidence>
<keyword evidence="9" id="KW-0479">Metal-binding</keyword>
<evidence type="ECO:0000256" key="6">
    <source>
        <dbReference type="ARBA" id="ARBA00023251"/>
    </source>
</evidence>
<accession>A0A927WCF7</accession>
<dbReference type="GO" id="GO:0005524">
    <property type="term" value="F:ATP binding"/>
    <property type="evidence" value="ECO:0007669"/>
    <property type="project" value="UniProtKB-KW"/>
</dbReference>
<evidence type="ECO:0000256" key="4">
    <source>
        <dbReference type="ARBA" id="ARBA00022777"/>
    </source>
</evidence>
<evidence type="ECO:0000256" key="9">
    <source>
        <dbReference type="PIRSR" id="PIRSR000706-2"/>
    </source>
</evidence>
<dbReference type="AlphaFoldDB" id="A0A927WCF7"/>
<dbReference type="InterPro" id="IPR002575">
    <property type="entry name" value="Aminoglycoside_PTrfase"/>
</dbReference>
<evidence type="ECO:0000256" key="1">
    <source>
        <dbReference type="ARBA" id="ARBA00006219"/>
    </source>
</evidence>
<evidence type="ECO:0000256" key="8">
    <source>
        <dbReference type="PIRSR" id="PIRSR000706-1"/>
    </source>
</evidence>
<dbReference type="NCBIfam" id="NF033068">
    <property type="entry name" value="APH_3p"/>
    <property type="match status" value="1"/>
</dbReference>
<evidence type="ECO:0000259" key="10">
    <source>
        <dbReference type="Pfam" id="PF01636"/>
    </source>
</evidence>
<organism evidence="11 12">
    <name type="scientific">Clostridium sulfidigenes</name>
    <dbReference type="NCBI Taxonomy" id="318464"/>
    <lineage>
        <taxon>Bacteria</taxon>
        <taxon>Bacillati</taxon>
        <taxon>Bacillota</taxon>
        <taxon>Clostridia</taxon>
        <taxon>Eubacteriales</taxon>
        <taxon>Clostridiaceae</taxon>
        <taxon>Clostridium</taxon>
    </lineage>
</organism>
<dbReference type="InterPro" id="IPR024165">
    <property type="entry name" value="Kan/Strep_kinase"/>
</dbReference>
<protein>
    <submittedName>
        <fullName evidence="11">Aminoglycoside 3'-phosphotransferase</fullName>
    </submittedName>
</protein>
<feature type="domain" description="Aminoglycoside phosphotransferase" evidence="10">
    <location>
        <begin position="40"/>
        <end position="243"/>
    </location>
</feature>
<dbReference type="GO" id="GO:0016301">
    <property type="term" value="F:kinase activity"/>
    <property type="evidence" value="ECO:0007669"/>
    <property type="project" value="UniProtKB-KW"/>
</dbReference>
<dbReference type="GO" id="GO:0046677">
    <property type="term" value="P:response to antibiotic"/>
    <property type="evidence" value="ECO:0007669"/>
    <property type="project" value="UniProtKB-KW"/>
</dbReference>
<dbReference type="Gene3D" id="3.90.1200.10">
    <property type="match status" value="1"/>
</dbReference>
<dbReference type="PIRSF" id="PIRSF000706">
    <property type="entry name" value="Kanamycin_kin"/>
    <property type="match status" value="1"/>
</dbReference>
<keyword evidence="3 7" id="KW-0547">Nucleotide-binding</keyword>
<dbReference type="CDD" id="cd05150">
    <property type="entry name" value="APH"/>
    <property type="match status" value="1"/>
</dbReference>
<feature type="binding site" evidence="9">
    <location>
        <position position="198"/>
    </location>
    <ligand>
        <name>Mg(2+)</name>
        <dbReference type="ChEBI" id="CHEBI:18420"/>
    </ligand>
</feature>
<keyword evidence="9" id="KW-0460">Magnesium</keyword>
<dbReference type="InterPro" id="IPR011009">
    <property type="entry name" value="Kinase-like_dom_sf"/>
</dbReference>
<dbReference type="Proteomes" id="UP000768462">
    <property type="component" value="Unassembled WGS sequence"/>
</dbReference>
<name>A0A927WCF7_9CLOT</name>
<dbReference type="SUPFAM" id="SSF56112">
    <property type="entry name" value="Protein kinase-like (PK-like)"/>
    <property type="match status" value="1"/>
</dbReference>
<proteinExistence type="inferred from homology"/>
<gene>
    <name evidence="11" type="ORF">E7215_13865</name>
</gene>
<dbReference type="EMBL" id="SVCM01000157">
    <property type="protein sequence ID" value="MBE6061237.1"/>
    <property type="molecule type" value="Genomic_DNA"/>
</dbReference>
<keyword evidence="6 7" id="KW-0046">Antibiotic resistance</keyword>
<evidence type="ECO:0000256" key="7">
    <source>
        <dbReference type="PIRNR" id="PIRNR000706"/>
    </source>
</evidence>
<dbReference type="InterPro" id="IPR051678">
    <property type="entry name" value="AGP_Transferase"/>
</dbReference>
<keyword evidence="4 7" id="KW-0418">Kinase</keyword>
<dbReference type="Pfam" id="PF01636">
    <property type="entry name" value="APH"/>
    <property type="match status" value="1"/>
</dbReference>
<sequence>MYLPNKLEKILAGMHFEADKEGMSKAKVIKCFDMDKSYYLKIEKVNDEVIREYEMYQWLYGKLSVPKVIYRVIEDDISYMLIENAKGQMLEDEAYRKTPERLVHLAAIGIKKLQSVDITECNFNSRIEEKLEKAKYRIEHNLIGRVDRNKYTEGLETSRDVFNYLLRNKPVEQLVFTHGDYCFNNYFTDGKDITSFIDMGRAGVGDLYQDIALCVRELMDFDSRYTDMLFEELEIKPDYAKIKYYILLDELF</sequence>
<feature type="binding site" evidence="9">
    <location>
        <position position="185"/>
    </location>
    <ligand>
        <name>Mg(2+)</name>
        <dbReference type="ChEBI" id="CHEBI:18420"/>
    </ligand>
</feature>
<dbReference type="GO" id="GO:0016773">
    <property type="term" value="F:phosphotransferase activity, alcohol group as acceptor"/>
    <property type="evidence" value="ECO:0007669"/>
    <property type="project" value="InterPro"/>
</dbReference>
<dbReference type="PANTHER" id="PTHR21310:SF41">
    <property type="entry name" value="3'-PHOSPHOTRANSFERASE, PUTATIVE-RELATED"/>
    <property type="match status" value="1"/>
</dbReference>
<evidence type="ECO:0000256" key="3">
    <source>
        <dbReference type="ARBA" id="ARBA00022741"/>
    </source>
</evidence>
<feature type="active site" description="Proton acceptor" evidence="8">
    <location>
        <position position="180"/>
    </location>
</feature>
<dbReference type="GO" id="GO:0046872">
    <property type="term" value="F:metal ion binding"/>
    <property type="evidence" value="ECO:0007669"/>
    <property type="project" value="UniProtKB-KW"/>
</dbReference>
<comment type="similarity">
    <text evidence="1 7">Belongs to the aminoglycoside phosphotransferase family.</text>
</comment>
<dbReference type="Gene3D" id="3.30.200.20">
    <property type="entry name" value="Phosphorylase Kinase, domain 1"/>
    <property type="match status" value="1"/>
</dbReference>
<keyword evidence="5 7" id="KW-0067">ATP-binding</keyword>
<dbReference type="PANTHER" id="PTHR21310">
    <property type="entry name" value="AMINOGLYCOSIDE PHOSPHOTRANSFERASE-RELATED-RELATED"/>
    <property type="match status" value="1"/>
</dbReference>
<keyword evidence="2 7" id="KW-0808">Transferase</keyword>
<evidence type="ECO:0000313" key="12">
    <source>
        <dbReference type="Proteomes" id="UP000768462"/>
    </source>
</evidence>
<comment type="caution">
    <text evidence="11">The sequence shown here is derived from an EMBL/GenBank/DDBJ whole genome shotgun (WGS) entry which is preliminary data.</text>
</comment>
<reference evidence="11" key="1">
    <citation type="submission" date="2019-04" db="EMBL/GenBank/DDBJ databases">
        <title>Evolution of Biomass-Degrading Anaerobic Consortia Revealed by Metagenomics.</title>
        <authorList>
            <person name="Peng X."/>
        </authorList>
    </citation>
    <scope>NUCLEOTIDE SEQUENCE</scope>
    <source>
        <strain evidence="11">SIG254</strain>
    </source>
</reference>
<evidence type="ECO:0000313" key="11">
    <source>
        <dbReference type="EMBL" id="MBE6061237.1"/>
    </source>
</evidence>